<protein>
    <submittedName>
        <fullName evidence="2">Uncharacterized protein</fullName>
    </submittedName>
</protein>
<proteinExistence type="predicted"/>
<evidence type="ECO:0000313" key="1">
    <source>
        <dbReference type="Proteomes" id="UP000887580"/>
    </source>
</evidence>
<name>A0AC35FQP6_9BILA</name>
<evidence type="ECO:0000313" key="2">
    <source>
        <dbReference type="WBParaSite" id="PS1159_v2.g19961.t1"/>
    </source>
</evidence>
<sequence length="289" mass="32859">MAKAWLTLIIFAGLALFCSGIQPFNIVHPNRTLIVLSAPSVWDDNYKNDFFDIISFQIDFARTIHEHENVVVLADKHTMPYLDGRSTKIQKRLPYDALIETNVYDINLNDFAPMGYKQLTKFIYRTPYLADTASSQVDEAMNRFIMDNRIRIDKREEDMILSGEDVVHNGVNKALISDSVIIKNAGRVPDWAMMIKLLNSFKKVLIIGNPLNGTRLRFDDILGFIDEQILAISPLDPEIREELEEAIRKKFHNDLAIIDLPLGGAANDEGNCGIYTAVMSTNKFVNFIF</sequence>
<dbReference type="WBParaSite" id="PS1159_v2.g19961.t1">
    <property type="protein sequence ID" value="PS1159_v2.g19961.t1"/>
    <property type="gene ID" value="PS1159_v2.g19961"/>
</dbReference>
<organism evidence="1 2">
    <name type="scientific">Panagrolaimus sp. PS1159</name>
    <dbReference type="NCBI Taxonomy" id="55785"/>
    <lineage>
        <taxon>Eukaryota</taxon>
        <taxon>Metazoa</taxon>
        <taxon>Ecdysozoa</taxon>
        <taxon>Nematoda</taxon>
        <taxon>Chromadorea</taxon>
        <taxon>Rhabditida</taxon>
        <taxon>Tylenchina</taxon>
        <taxon>Panagrolaimomorpha</taxon>
        <taxon>Panagrolaimoidea</taxon>
        <taxon>Panagrolaimidae</taxon>
        <taxon>Panagrolaimus</taxon>
    </lineage>
</organism>
<dbReference type="Proteomes" id="UP000887580">
    <property type="component" value="Unplaced"/>
</dbReference>
<accession>A0AC35FQP6</accession>
<reference evidence="2" key="1">
    <citation type="submission" date="2022-11" db="UniProtKB">
        <authorList>
            <consortium name="WormBaseParasite"/>
        </authorList>
    </citation>
    <scope>IDENTIFICATION</scope>
</reference>